<dbReference type="Proteomes" id="UP001558652">
    <property type="component" value="Unassembled WGS sequence"/>
</dbReference>
<dbReference type="AlphaFoldDB" id="A0ABD0YT31"/>
<dbReference type="Pfam" id="PF12762">
    <property type="entry name" value="DDE_Tnp_IS1595"/>
    <property type="match status" value="1"/>
</dbReference>
<comment type="caution">
    <text evidence="3">The sequence shown here is derived from an EMBL/GenBank/DDBJ whole genome shotgun (WGS) entry which is preliminary data.</text>
</comment>
<gene>
    <name evidence="3" type="ORF">AAG570_003759</name>
</gene>
<evidence type="ECO:0000313" key="4">
    <source>
        <dbReference type="Proteomes" id="UP001558652"/>
    </source>
</evidence>
<evidence type="ECO:0000256" key="1">
    <source>
        <dbReference type="SAM" id="MobiDB-lite"/>
    </source>
</evidence>
<sequence>MFLVAVHDRTSQTLTDCIQRWVLPGTTIYTDCWTAYNRIGELGYNHLTVNHSLNFVDPNTGTHTNTIEGMWQHVKHSIPGYSRTRTSFPNYLAHFLFDRLVKSHSQDILLRFLHIVKLIDLFTLTVTRANTDNDLDYDTDDDRNDDTDDDRNDAADGETDDNA</sequence>
<feature type="domain" description="ISXO2-like transposase" evidence="2">
    <location>
        <begin position="1"/>
        <end position="98"/>
    </location>
</feature>
<dbReference type="SMART" id="SM01126">
    <property type="entry name" value="DDE_Tnp_IS1595"/>
    <property type="match status" value="1"/>
</dbReference>
<dbReference type="PANTHER" id="PTHR47163">
    <property type="entry name" value="DDE_TNP_IS1595 DOMAIN-CONTAINING PROTEIN"/>
    <property type="match status" value="1"/>
</dbReference>
<dbReference type="InterPro" id="IPR053164">
    <property type="entry name" value="IS1016-like_transposase"/>
</dbReference>
<accession>A0ABD0YT31</accession>
<proteinExistence type="predicted"/>
<feature type="region of interest" description="Disordered" evidence="1">
    <location>
        <begin position="133"/>
        <end position="163"/>
    </location>
</feature>
<dbReference type="InterPro" id="IPR024445">
    <property type="entry name" value="Tnp_ISXO2-like"/>
</dbReference>
<dbReference type="PANTHER" id="PTHR47163:SF2">
    <property type="entry name" value="SI:DKEY-17M8.2"/>
    <property type="match status" value="1"/>
</dbReference>
<dbReference type="EMBL" id="JBFDAA010000014">
    <property type="protein sequence ID" value="KAL1122354.1"/>
    <property type="molecule type" value="Genomic_DNA"/>
</dbReference>
<keyword evidence="4" id="KW-1185">Reference proteome</keyword>
<organism evidence="3 4">
    <name type="scientific">Ranatra chinensis</name>
    <dbReference type="NCBI Taxonomy" id="642074"/>
    <lineage>
        <taxon>Eukaryota</taxon>
        <taxon>Metazoa</taxon>
        <taxon>Ecdysozoa</taxon>
        <taxon>Arthropoda</taxon>
        <taxon>Hexapoda</taxon>
        <taxon>Insecta</taxon>
        <taxon>Pterygota</taxon>
        <taxon>Neoptera</taxon>
        <taxon>Paraneoptera</taxon>
        <taxon>Hemiptera</taxon>
        <taxon>Heteroptera</taxon>
        <taxon>Panheteroptera</taxon>
        <taxon>Nepomorpha</taxon>
        <taxon>Nepidae</taxon>
        <taxon>Ranatrinae</taxon>
        <taxon>Ranatra</taxon>
    </lineage>
</organism>
<name>A0ABD0YT31_9HEMI</name>
<protein>
    <recommendedName>
        <fullName evidence="2">ISXO2-like transposase domain-containing protein</fullName>
    </recommendedName>
</protein>
<evidence type="ECO:0000259" key="2">
    <source>
        <dbReference type="SMART" id="SM01126"/>
    </source>
</evidence>
<evidence type="ECO:0000313" key="3">
    <source>
        <dbReference type="EMBL" id="KAL1122354.1"/>
    </source>
</evidence>
<reference evidence="3 4" key="1">
    <citation type="submission" date="2024-07" db="EMBL/GenBank/DDBJ databases">
        <title>Chromosome-level genome assembly of the water stick insect Ranatra chinensis (Heteroptera: Nepidae).</title>
        <authorList>
            <person name="Liu X."/>
        </authorList>
    </citation>
    <scope>NUCLEOTIDE SEQUENCE [LARGE SCALE GENOMIC DNA]</scope>
    <source>
        <strain evidence="3">Cailab_2021Rc</strain>
        <tissue evidence="3">Muscle</tissue>
    </source>
</reference>